<protein>
    <submittedName>
        <fullName evidence="3">Nucleoside-diphosphate sugar epimerase</fullName>
    </submittedName>
</protein>
<comment type="similarity">
    <text evidence="1">Belongs to the polysaccharide synthase family.</text>
</comment>
<evidence type="ECO:0000259" key="2">
    <source>
        <dbReference type="Pfam" id="PF02719"/>
    </source>
</evidence>
<proteinExistence type="inferred from homology"/>
<dbReference type="AlphaFoldDB" id="A0A7U9TJX7"/>
<accession>A0A7U9TJX7</accession>
<dbReference type="KEGG" id="manr:MPAN_011870"/>
<dbReference type="InterPro" id="IPR036291">
    <property type="entry name" value="NAD(P)-bd_dom_sf"/>
</dbReference>
<dbReference type="CDD" id="cd05237">
    <property type="entry name" value="UDP_invert_4-6DH_SDR_e"/>
    <property type="match status" value="1"/>
</dbReference>
<evidence type="ECO:0000256" key="1">
    <source>
        <dbReference type="ARBA" id="ARBA00007430"/>
    </source>
</evidence>
<dbReference type="InterPro" id="IPR003869">
    <property type="entry name" value="Polysac_CapD-like"/>
</dbReference>
<evidence type="ECO:0000313" key="4">
    <source>
        <dbReference type="Proteomes" id="UP000620133"/>
    </source>
</evidence>
<dbReference type="InterPro" id="IPR051203">
    <property type="entry name" value="Polysaccharide_Synthase-Rel"/>
</dbReference>
<feature type="domain" description="Polysaccharide biosynthesis protein CapD-like" evidence="2">
    <location>
        <begin position="189"/>
        <end position="476"/>
    </location>
</feature>
<dbReference type="Gene3D" id="3.40.50.720">
    <property type="entry name" value="NAD(P)-binding Rossmann-like Domain"/>
    <property type="match status" value="2"/>
</dbReference>
<dbReference type="EMBL" id="AP024412">
    <property type="protein sequence ID" value="BCR36294.1"/>
    <property type="molecule type" value="Genomic_DNA"/>
</dbReference>
<evidence type="ECO:0000313" key="3">
    <source>
        <dbReference type="EMBL" id="BCR36294.1"/>
    </source>
</evidence>
<gene>
    <name evidence="3" type="ORF">MPAN_011870</name>
</gene>
<dbReference type="SUPFAM" id="SSF51735">
    <property type="entry name" value="NAD(P)-binding Rossmann-fold domains"/>
    <property type="match status" value="2"/>
</dbReference>
<dbReference type="Pfam" id="PF02719">
    <property type="entry name" value="Polysacc_synt_2"/>
    <property type="match status" value="1"/>
</dbReference>
<sequence>MFKLDYFQYNLYAIAFFTVSTLTLGTRLSYRTYKYYLSHWKTSSSLDRTLIIGAGNAGILLFDEISKNPKFNMRVIGFIDDNDKLAGKTIRGIPVLGTTDDLSEVVFKYKAVVTVIAIPSLGIKDTTELINKVELTGSKIKLMPPFYEMVGSKESLVKLRDVDIVDLLGRKPIYLDEVGIKEYIDSKTIVVTGGGGSIGSELCRQLIRFNPKKIIIIDIYENGVYDLQMEFERMYRLDSCSFKPEIIVLIASVRDELRIDEIFKEYKPDVVFHAAAHKHVPLMEVSPKEAIKNNILGTYNVSNMADKHKVKKFVFISTDKAVNPTNVMGAKKRFAERIVMALNEESYTDFAAVRFGNVLGSNGSVIPLFQKQIAEGGPVTVTHPEIIRYFMTISEACQLVIQAGAYAKGGELFVLDMGEPVKILDLAEKLIRLSGLEPYRDIEIEFTGLRPGEKMFEELLVDYSKAHKTENEKIFVEPVLAEKKYNVLEEMANIDSALCKSSNGTAVKLLKQYVTTYKNGD</sequence>
<dbReference type="Proteomes" id="UP000620133">
    <property type="component" value="Chromosome"/>
</dbReference>
<reference evidence="3" key="1">
    <citation type="submission" date="2021-01" db="EMBL/GenBank/DDBJ databases">
        <title>Draft genome sequence of Acholeplasmataceae bacterium strain Mahy22.</title>
        <authorList>
            <person name="Watanabe M."/>
            <person name="Kojima H."/>
            <person name="Fukui M."/>
        </authorList>
    </citation>
    <scope>NUCLEOTIDE SEQUENCE</scope>
    <source>
        <strain evidence="3">Mahy22</strain>
    </source>
</reference>
<dbReference type="PANTHER" id="PTHR43318:SF1">
    <property type="entry name" value="POLYSACCHARIDE BIOSYNTHESIS PROTEIN EPSC-RELATED"/>
    <property type="match status" value="1"/>
</dbReference>
<name>A0A7U9TJX7_9MOLU</name>
<keyword evidence="4" id="KW-1185">Reference proteome</keyword>
<organism evidence="3 4">
    <name type="scientific">Mariniplasma anaerobium</name>
    <dbReference type="NCBI Taxonomy" id="2735436"/>
    <lineage>
        <taxon>Bacteria</taxon>
        <taxon>Bacillati</taxon>
        <taxon>Mycoplasmatota</taxon>
        <taxon>Mollicutes</taxon>
        <taxon>Acholeplasmatales</taxon>
        <taxon>Acholeplasmataceae</taxon>
        <taxon>Mariniplasma</taxon>
    </lineage>
</organism>
<dbReference type="PANTHER" id="PTHR43318">
    <property type="entry name" value="UDP-N-ACETYLGLUCOSAMINE 4,6-DEHYDRATASE"/>
    <property type="match status" value="1"/>
</dbReference>
<dbReference type="Pfam" id="PF13727">
    <property type="entry name" value="CoA_binding_3"/>
    <property type="match status" value="1"/>
</dbReference>